<keyword evidence="8" id="KW-1185">Reference proteome</keyword>
<proteinExistence type="predicted"/>
<feature type="transmembrane region" description="Helical" evidence="6">
    <location>
        <begin position="248"/>
        <end position="268"/>
    </location>
</feature>
<reference evidence="7 8" key="1">
    <citation type="submission" date="2013-03" db="EMBL/GenBank/DDBJ databases">
        <title>The Genome Sequence of Phialophora europaea CBS 101466.</title>
        <authorList>
            <consortium name="The Broad Institute Genomics Platform"/>
            <person name="Cuomo C."/>
            <person name="de Hoog S."/>
            <person name="Gorbushina A."/>
            <person name="Walker B."/>
            <person name="Young S.K."/>
            <person name="Zeng Q."/>
            <person name="Gargeya S."/>
            <person name="Fitzgerald M."/>
            <person name="Haas B."/>
            <person name="Abouelleil A."/>
            <person name="Allen A.W."/>
            <person name="Alvarado L."/>
            <person name="Arachchi H.M."/>
            <person name="Berlin A.M."/>
            <person name="Chapman S.B."/>
            <person name="Gainer-Dewar J."/>
            <person name="Goldberg J."/>
            <person name="Griggs A."/>
            <person name="Gujja S."/>
            <person name="Hansen M."/>
            <person name="Howarth C."/>
            <person name="Imamovic A."/>
            <person name="Ireland A."/>
            <person name="Larimer J."/>
            <person name="McCowan C."/>
            <person name="Murphy C."/>
            <person name="Pearson M."/>
            <person name="Poon T.W."/>
            <person name="Priest M."/>
            <person name="Roberts A."/>
            <person name="Saif S."/>
            <person name="Shea T."/>
            <person name="Sisk P."/>
            <person name="Sykes S."/>
            <person name="Wortman J."/>
            <person name="Nusbaum C."/>
            <person name="Birren B."/>
        </authorList>
    </citation>
    <scope>NUCLEOTIDE SEQUENCE [LARGE SCALE GENOMIC DNA]</scope>
    <source>
        <strain evidence="7 8">CBS 101466</strain>
    </source>
</reference>
<dbReference type="EMBL" id="KI635846">
    <property type="protein sequence ID" value="ETN44186.1"/>
    <property type="molecule type" value="Genomic_DNA"/>
</dbReference>
<feature type="transmembrane region" description="Helical" evidence="6">
    <location>
        <begin position="207"/>
        <end position="228"/>
    </location>
</feature>
<name>W2S649_CYPE1</name>
<feature type="transmembrane region" description="Helical" evidence="6">
    <location>
        <begin position="387"/>
        <end position="405"/>
    </location>
</feature>
<sequence>MSSRGEAFEMSATRPMGGYVLDSKDTGAQVTVSGRKSNERMNGILRVRKLFSSTQIFAFSLTYMCTWEVLTSQMMFALWNGGPQTYAWATLIAYFGAAAQAASLAEMASSVPIAGAQYHWTNALAPPRIKRFTTWLQGWITWFGWVSVLAAYINLDAIVLQAMVSLQHETYVPQNWHTALIMIAFLLVFGLVNSMRWTFVFVPWLELLAGILHVALFVLFIVVLMVMGSRNSTDYIFFHREIWSGWDSNSALSWHLGMLTCVGSFISLDGTVHMAEETRVAKKAVPRAVFWGVVLNGAMGFAMVVCVLSAMGPMDEELAYAPYPLAVVLMRTTKSADASTAMLCGILVIFACSGLGCVASVSRLTWAWSRDGGLPRWFAMVDAKHLLPIRAIWLGLALNIALSLINVGSSAAYGAILSLATISLFTSYGIAIFSMLAARWRSHQGQQVLELGEWNMGRYGVFVNLFALLYTAYMAIFLPIPYSLPVTAVNMNYAGPIFVAGLIFVLSSWYLWGRKRWPGIDNDIVEFVKEHAEASENSRTA</sequence>
<protein>
    <submittedName>
        <fullName evidence="7">Uncharacterized protein</fullName>
    </submittedName>
</protein>
<feature type="transmembrane region" description="Helical" evidence="6">
    <location>
        <begin position="459"/>
        <end position="481"/>
    </location>
</feature>
<accession>W2S649</accession>
<feature type="transmembrane region" description="Helical" evidence="6">
    <location>
        <begin position="340"/>
        <end position="366"/>
    </location>
</feature>
<evidence type="ECO:0000313" key="7">
    <source>
        <dbReference type="EMBL" id="ETN44186.1"/>
    </source>
</evidence>
<feature type="transmembrane region" description="Helical" evidence="6">
    <location>
        <begin position="176"/>
        <end position="195"/>
    </location>
</feature>
<feature type="transmembrane region" description="Helical" evidence="6">
    <location>
        <begin position="289"/>
        <end position="311"/>
    </location>
</feature>
<evidence type="ECO:0000256" key="6">
    <source>
        <dbReference type="SAM" id="Phobius"/>
    </source>
</evidence>
<evidence type="ECO:0000256" key="5">
    <source>
        <dbReference type="ARBA" id="ARBA00023136"/>
    </source>
</evidence>
<dbReference type="GO" id="GO:0016020">
    <property type="term" value="C:membrane"/>
    <property type="evidence" value="ECO:0007669"/>
    <property type="project" value="UniProtKB-SubCell"/>
</dbReference>
<dbReference type="Pfam" id="PF13520">
    <property type="entry name" value="AA_permease_2"/>
    <property type="match status" value="1"/>
</dbReference>
<feature type="transmembrane region" description="Helical" evidence="6">
    <location>
        <begin position="56"/>
        <end position="79"/>
    </location>
</feature>
<dbReference type="PIRSF" id="PIRSF006060">
    <property type="entry name" value="AA_transporter"/>
    <property type="match status" value="1"/>
</dbReference>
<dbReference type="STRING" id="1220924.W2S649"/>
<feature type="transmembrane region" description="Helical" evidence="6">
    <location>
        <begin position="139"/>
        <end position="164"/>
    </location>
</feature>
<dbReference type="Proteomes" id="UP000030752">
    <property type="component" value="Unassembled WGS sequence"/>
</dbReference>
<dbReference type="HOGENOM" id="CLU_004495_6_2_1"/>
<dbReference type="InParanoid" id="W2S649"/>
<dbReference type="GeneID" id="19978075"/>
<dbReference type="Gene3D" id="1.20.1740.10">
    <property type="entry name" value="Amino acid/polyamine transporter I"/>
    <property type="match status" value="1"/>
</dbReference>
<feature type="transmembrane region" description="Helical" evidence="6">
    <location>
        <begin position="411"/>
        <end position="438"/>
    </location>
</feature>
<dbReference type="VEuPathDB" id="FungiDB:HMPREF1541_10736"/>
<evidence type="ECO:0000313" key="8">
    <source>
        <dbReference type="Proteomes" id="UP000030752"/>
    </source>
</evidence>
<evidence type="ECO:0000256" key="1">
    <source>
        <dbReference type="ARBA" id="ARBA00004141"/>
    </source>
</evidence>
<dbReference type="eggNOG" id="KOG1289">
    <property type="taxonomic scope" value="Eukaryota"/>
</dbReference>
<evidence type="ECO:0000256" key="2">
    <source>
        <dbReference type="ARBA" id="ARBA00022448"/>
    </source>
</evidence>
<dbReference type="OrthoDB" id="3257095at2759"/>
<keyword evidence="5 6" id="KW-0472">Membrane</keyword>
<dbReference type="PANTHER" id="PTHR45649:SF5">
    <property type="entry name" value="GABA TRANSPORTER (EUROFUNG)-RELATED"/>
    <property type="match status" value="1"/>
</dbReference>
<organism evidence="7 8">
    <name type="scientific">Cyphellophora europaea (strain CBS 101466)</name>
    <name type="common">Phialophora europaea</name>
    <dbReference type="NCBI Taxonomy" id="1220924"/>
    <lineage>
        <taxon>Eukaryota</taxon>
        <taxon>Fungi</taxon>
        <taxon>Dikarya</taxon>
        <taxon>Ascomycota</taxon>
        <taxon>Pezizomycotina</taxon>
        <taxon>Eurotiomycetes</taxon>
        <taxon>Chaetothyriomycetidae</taxon>
        <taxon>Chaetothyriales</taxon>
        <taxon>Cyphellophoraceae</taxon>
        <taxon>Cyphellophora</taxon>
    </lineage>
</organism>
<dbReference type="GO" id="GO:0022857">
    <property type="term" value="F:transmembrane transporter activity"/>
    <property type="evidence" value="ECO:0007669"/>
    <property type="project" value="InterPro"/>
</dbReference>
<comment type="subcellular location">
    <subcellularLocation>
        <location evidence="1">Membrane</location>
        <topology evidence="1">Multi-pass membrane protein</topology>
    </subcellularLocation>
</comment>
<dbReference type="RefSeq" id="XP_008713628.1">
    <property type="nucleotide sequence ID" value="XM_008715406.1"/>
</dbReference>
<evidence type="ECO:0000256" key="3">
    <source>
        <dbReference type="ARBA" id="ARBA00022692"/>
    </source>
</evidence>
<dbReference type="PANTHER" id="PTHR45649">
    <property type="entry name" value="AMINO-ACID PERMEASE BAT1"/>
    <property type="match status" value="1"/>
</dbReference>
<feature type="transmembrane region" description="Helical" evidence="6">
    <location>
        <begin position="493"/>
        <end position="512"/>
    </location>
</feature>
<keyword evidence="2" id="KW-0813">Transport</keyword>
<evidence type="ECO:0000256" key="4">
    <source>
        <dbReference type="ARBA" id="ARBA00022989"/>
    </source>
</evidence>
<feature type="transmembrane region" description="Helical" evidence="6">
    <location>
        <begin position="85"/>
        <end position="105"/>
    </location>
</feature>
<gene>
    <name evidence="7" type="ORF">HMPREF1541_10736</name>
</gene>
<keyword evidence="3 6" id="KW-0812">Transmembrane</keyword>
<keyword evidence="4 6" id="KW-1133">Transmembrane helix</keyword>
<dbReference type="AlphaFoldDB" id="W2S649"/>
<dbReference type="InterPro" id="IPR002293">
    <property type="entry name" value="AA/rel_permease1"/>
</dbReference>